<reference evidence="2 3" key="1">
    <citation type="submission" date="2023-01" db="EMBL/GenBank/DDBJ databases">
        <title>Thalassococcus onchidii sp. nov., isolated from a marine invertebrate from the South China Sea.</title>
        <authorList>
            <person name="Xu S."/>
            <person name="Liu Z."/>
            <person name="Xu Y."/>
        </authorList>
    </citation>
    <scope>NUCLEOTIDE SEQUENCE [LARGE SCALE GENOMIC DNA]</scope>
    <source>
        <strain evidence="2 3">KCTC 32084</strain>
    </source>
</reference>
<dbReference type="CDD" id="cd09105">
    <property type="entry name" value="PLDc_vPLD1_2_like_2"/>
    <property type="match status" value="1"/>
</dbReference>
<dbReference type="EMBL" id="JAQIOY010000008">
    <property type="protein sequence ID" value="MDA7426279.1"/>
    <property type="molecule type" value="Genomic_DNA"/>
</dbReference>
<dbReference type="SUPFAM" id="SSF56024">
    <property type="entry name" value="Phospholipase D/nuclease"/>
    <property type="match status" value="2"/>
</dbReference>
<proteinExistence type="predicted"/>
<dbReference type="Proteomes" id="UP001210720">
    <property type="component" value="Unassembled WGS sequence"/>
</dbReference>
<accession>A0ABT4XWE3</accession>
<dbReference type="PANTHER" id="PTHR21248">
    <property type="entry name" value="CARDIOLIPIN SYNTHASE"/>
    <property type="match status" value="1"/>
</dbReference>
<comment type="caution">
    <text evidence="2">The sequence shown here is derived from an EMBL/GenBank/DDBJ whole genome shotgun (WGS) entry which is preliminary data.</text>
</comment>
<dbReference type="RefSeq" id="WP_271433634.1">
    <property type="nucleotide sequence ID" value="NZ_JAQIOY010000008.1"/>
</dbReference>
<dbReference type="PANTHER" id="PTHR21248:SF22">
    <property type="entry name" value="PHOSPHOLIPASE D"/>
    <property type="match status" value="1"/>
</dbReference>
<gene>
    <name evidence="2" type="ORF">PFY00_16195</name>
</gene>
<evidence type="ECO:0000313" key="2">
    <source>
        <dbReference type="EMBL" id="MDA7426279.1"/>
    </source>
</evidence>
<evidence type="ECO:0000259" key="1">
    <source>
        <dbReference type="Pfam" id="PF13091"/>
    </source>
</evidence>
<organism evidence="2 3">
    <name type="scientific">Thalassococcus lentus</name>
    <dbReference type="NCBI Taxonomy" id="1210524"/>
    <lineage>
        <taxon>Bacteria</taxon>
        <taxon>Pseudomonadati</taxon>
        <taxon>Pseudomonadota</taxon>
        <taxon>Alphaproteobacteria</taxon>
        <taxon>Rhodobacterales</taxon>
        <taxon>Roseobacteraceae</taxon>
        <taxon>Thalassococcus</taxon>
    </lineage>
</organism>
<protein>
    <submittedName>
        <fullName evidence="2">Phospholipase D-like domain-containing protein</fullName>
    </submittedName>
</protein>
<evidence type="ECO:0000313" key="3">
    <source>
        <dbReference type="Proteomes" id="UP001210720"/>
    </source>
</evidence>
<dbReference type="Gene3D" id="3.30.870.10">
    <property type="entry name" value="Endonuclease Chain A"/>
    <property type="match status" value="2"/>
</dbReference>
<dbReference type="Pfam" id="PF13091">
    <property type="entry name" value="PLDc_2"/>
    <property type="match status" value="1"/>
</dbReference>
<keyword evidence="3" id="KW-1185">Reference proteome</keyword>
<dbReference type="InterPro" id="IPR025202">
    <property type="entry name" value="PLD-like_dom"/>
</dbReference>
<feature type="domain" description="Phospholipase D-like" evidence="1">
    <location>
        <begin position="280"/>
        <end position="429"/>
    </location>
</feature>
<sequence length="479" mass="52027">MTPKSLITADESLPALERLIASAQTELLMSFPALDPNAPLCEQALRERGLETWADLIALVARRGVRIQMLIADFDPQFASASHRKAWAAASGFADVAQGDTQILCAPHTHRAGAFWNLFMGRSLRRAIRAIKADDSTALTPVQRRVLSTGPELRPALVRQKFAIADGHSSVVGGVDIEHHQTMPDDDVSAPTELRHDLSVLIEDADYCGALRSHFAECWNAAIDAGLKSLAAHPTRFDTAKKPQSRADLRLVRTMSQPAKGFAQLGPKPVVRDHETNVLRIVEQARRYLYIETQFLRHGPVIDALCAAAAAVPELQVVIVLPAASAQIHPASEAGWNTRHGHALQVKAVDKLRASFGKRIAFVSPKHTATHQESKPSIGSGVLICDDRLAMVGSFNLNGRSMLWDSEVSVLVKDPGFAADLLSRLAAKWIGDTAYDPRLAVTWDTAAGLNDPGATIAPYAHKDAKQLARKARLLPDALF</sequence>
<name>A0ABT4XWE3_9RHOB</name>